<keyword evidence="3" id="KW-1185">Reference proteome</keyword>
<feature type="domain" description="Oxidoreductase molybdopterin-binding" evidence="1">
    <location>
        <begin position="57"/>
        <end position="205"/>
    </location>
</feature>
<dbReference type="Proteomes" id="UP000610960">
    <property type="component" value="Unassembled WGS sequence"/>
</dbReference>
<dbReference type="Gene3D" id="3.90.420.10">
    <property type="entry name" value="Oxidoreductase, molybdopterin-binding domain"/>
    <property type="match status" value="1"/>
</dbReference>
<evidence type="ECO:0000313" key="3">
    <source>
        <dbReference type="Proteomes" id="UP000610960"/>
    </source>
</evidence>
<comment type="caution">
    <text evidence="2">The sequence shown here is derived from an EMBL/GenBank/DDBJ whole genome shotgun (WGS) entry which is preliminary data.</text>
</comment>
<gene>
    <name evidence="2" type="ORF">GCM10007981_15370</name>
</gene>
<sequence>MVNLSERRRFLKIMLGIGAIALIGSVGGSKLSELLASNEGARSALTPLDQWYVVQIGNTPNVNVDNYRLMVDGLVNNPLSLSLKDIMQMESTSLRDTIQCVSDSFFLKANVEWRGVPLQSILKLAKPLSNATKVILYGADGYTSDLPLYKAMEPTTLVVYEADQELLLQQHGYPVRMAVPGWWGYKYVKWLVRISLTNTDYLGYWESRGYPDIAKK</sequence>
<evidence type="ECO:0000313" key="2">
    <source>
        <dbReference type="EMBL" id="GGP21857.1"/>
    </source>
</evidence>
<proteinExistence type="predicted"/>
<dbReference type="EMBL" id="BMNL01000003">
    <property type="protein sequence ID" value="GGP21857.1"/>
    <property type="molecule type" value="Genomic_DNA"/>
</dbReference>
<dbReference type="AlphaFoldDB" id="A0A830GXR3"/>
<dbReference type="SUPFAM" id="SSF56524">
    <property type="entry name" value="Oxidoreductase molybdopterin-binding domain"/>
    <property type="match status" value="1"/>
</dbReference>
<reference evidence="2" key="2">
    <citation type="submission" date="2020-09" db="EMBL/GenBank/DDBJ databases">
        <authorList>
            <person name="Sun Q."/>
            <person name="Ohkuma M."/>
        </authorList>
    </citation>
    <scope>NUCLEOTIDE SEQUENCE</scope>
    <source>
        <strain evidence="2">JCM 10088</strain>
    </source>
</reference>
<accession>A0A830GXR3</accession>
<reference evidence="2" key="1">
    <citation type="journal article" date="2014" name="Int. J. Syst. Evol. Microbiol.">
        <title>Complete genome sequence of Corynebacterium casei LMG S-19264T (=DSM 44701T), isolated from a smear-ripened cheese.</title>
        <authorList>
            <consortium name="US DOE Joint Genome Institute (JGI-PGF)"/>
            <person name="Walter F."/>
            <person name="Albersmeier A."/>
            <person name="Kalinowski J."/>
            <person name="Ruckert C."/>
        </authorList>
    </citation>
    <scope>NUCLEOTIDE SEQUENCE</scope>
    <source>
        <strain evidence="2">JCM 10088</strain>
    </source>
</reference>
<dbReference type="InterPro" id="IPR036374">
    <property type="entry name" value="OxRdtase_Mopterin-bd_sf"/>
</dbReference>
<organism evidence="2 3">
    <name type="scientific">Thermocladium modestius</name>
    <dbReference type="NCBI Taxonomy" id="62609"/>
    <lineage>
        <taxon>Archaea</taxon>
        <taxon>Thermoproteota</taxon>
        <taxon>Thermoprotei</taxon>
        <taxon>Thermoproteales</taxon>
        <taxon>Thermoproteaceae</taxon>
        <taxon>Thermocladium</taxon>
    </lineage>
</organism>
<dbReference type="OrthoDB" id="24039at2157"/>
<dbReference type="PANTHER" id="PTHR43032:SF4">
    <property type="entry name" value="OXIDOREDUCTASE MOLYBDOPTERIN-BINDING DOMAIN-CONTAINING PROTEIN"/>
    <property type="match status" value="1"/>
</dbReference>
<protein>
    <submittedName>
        <fullName evidence="2">Oxidoreductase</fullName>
    </submittedName>
</protein>
<name>A0A830GXR3_9CREN</name>
<dbReference type="RefSeq" id="WP_188596805.1">
    <property type="nucleotide sequence ID" value="NZ_BMNL01000003.1"/>
</dbReference>
<dbReference type="PANTHER" id="PTHR43032">
    <property type="entry name" value="PROTEIN-METHIONINE-SULFOXIDE REDUCTASE"/>
    <property type="match status" value="1"/>
</dbReference>
<dbReference type="Pfam" id="PF00174">
    <property type="entry name" value="Oxidored_molyb"/>
    <property type="match status" value="1"/>
</dbReference>
<dbReference type="InterPro" id="IPR000572">
    <property type="entry name" value="OxRdtase_Mopterin-bd_dom"/>
</dbReference>
<dbReference type="CDD" id="cd00321">
    <property type="entry name" value="SO_family_Moco"/>
    <property type="match status" value="1"/>
</dbReference>
<evidence type="ECO:0000259" key="1">
    <source>
        <dbReference type="Pfam" id="PF00174"/>
    </source>
</evidence>